<name>A0A0M6XJT2_9RHOB</name>
<feature type="compositionally biased region" description="Acidic residues" evidence="1">
    <location>
        <begin position="38"/>
        <end position="48"/>
    </location>
</feature>
<accession>A0A0M6XJT2</accession>
<dbReference type="AlphaFoldDB" id="A0A0M6XJT2"/>
<reference evidence="3 4" key="1">
    <citation type="submission" date="2015-07" db="EMBL/GenBank/DDBJ databases">
        <authorList>
            <person name="Noorani M."/>
        </authorList>
    </citation>
    <scope>NUCLEOTIDE SEQUENCE [LARGE SCALE GENOMIC DNA]</scope>
    <source>
        <strain evidence="3 4">CECT 5088</strain>
    </source>
</reference>
<evidence type="ECO:0000313" key="4">
    <source>
        <dbReference type="Proteomes" id="UP000048908"/>
    </source>
</evidence>
<feature type="chain" id="PRO_5005806949" description="DUF2946 domain-containing protein" evidence="2">
    <location>
        <begin position="25"/>
        <end position="105"/>
    </location>
</feature>
<evidence type="ECO:0000313" key="3">
    <source>
        <dbReference type="EMBL" id="CTQ31416.1"/>
    </source>
</evidence>
<feature type="signal peptide" evidence="2">
    <location>
        <begin position="1"/>
        <end position="24"/>
    </location>
</feature>
<evidence type="ECO:0000256" key="1">
    <source>
        <dbReference type="SAM" id="MobiDB-lite"/>
    </source>
</evidence>
<dbReference type="STRING" id="282197.SAMN04488517_101244"/>
<feature type="region of interest" description="Disordered" evidence="1">
    <location>
        <begin position="28"/>
        <end position="48"/>
    </location>
</feature>
<keyword evidence="4" id="KW-1185">Reference proteome</keyword>
<evidence type="ECO:0000256" key="2">
    <source>
        <dbReference type="SAM" id="SignalP"/>
    </source>
</evidence>
<organism evidence="3 4">
    <name type="scientific">Jannaschia rubra</name>
    <dbReference type="NCBI Taxonomy" id="282197"/>
    <lineage>
        <taxon>Bacteria</taxon>
        <taxon>Pseudomonadati</taxon>
        <taxon>Pseudomonadota</taxon>
        <taxon>Alphaproteobacteria</taxon>
        <taxon>Rhodobacterales</taxon>
        <taxon>Roseobacteraceae</taxon>
        <taxon>Jannaschia</taxon>
    </lineage>
</organism>
<dbReference type="Proteomes" id="UP000048908">
    <property type="component" value="Unassembled WGS sequence"/>
</dbReference>
<feature type="compositionally biased region" description="Pro residues" evidence="1">
    <location>
        <begin position="91"/>
        <end position="105"/>
    </location>
</feature>
<sequence>MRFLLPLLLTVALLSALTMQAAHALSQGASHAAMEMGDMPDGETPEMECCDAVPGRTSAPCGWDAVLISAPFAPDVAVRTIRHRTAQARAPAPPDAVVPLAPPKG</sequence>
<dbReference type="RefSeq" id="WP_055680907.1">
    <property type="nucleotide sequence ID" value="NZ_CXPG01000009.1"/>
</dbReference>
<protein>
    <recommendedName>
        <fullName evidence="5">DUF2946 domain-containing protein</fullName>
    </recommendedName>
</protein>
<evidence type="ECO:0008006" key="5">
    <source>
        <dbReference type="Google" id="ProtNLM"/>
    </source>
</evidence>
<proteinExistence type="predicted"/>
<dbReference type="EMBL" id="CXPG01000009">
    <property type="protein sequence ID" value="CTQ31416.1"/>
    <property type="molecule type" value="Genomic_DNA"/>
</dbReference>
<gene>
    <name evidence="3" type="ORF">JAN5088_00173</name>
</gene>
<keyword evidence="2" id="KW-0732">Signal</keyword>
<feature type="region of interest" description="Disordered" evidence="1">
    <location>
        <begin position="84"/>
        <end position="105"/>
    </location>
</feature>